<name>A0AAD5RIV2_9PEZI</name>
<comment type="caution">
    <text evidence="6">The sequence shown here is derived from an EMBL/GenBank/DDBJ whole genome shotgun (WGS) entry which is preliminary data.</text>
</comment>
<keyword evidence="3" id="KW-0472">Membrane</keyword>
<keyword evidence="3" id="KW-1133">Transmembrane helix</keyword>
<evidence type="ECO:0000313" key="6">
    <source>
        <dbReference type="EMBL" id="KAJ2894942.1"/>
    </source>
</evidence>
<evidence type="ECO:0000256" key="2">
    <source>
        <dbReference type="SAM" id="MobiDB-lite"/>
    </source>
</evidence>
<dbReference type="InterPro" id="IPR036871">
    <property type="entry name" value="PX_dom_sf"/>
</dbReference>
<dbReference type="Pfam" id="PF00787">
    <property type="entry name" value="PX"/>
    <property type="match status" value="1"/>
</dbReference>
<feature type="region of interest" description="Disordered" evidence="2">
    <location>
        <begin position="733"/>
        <end position="784"/>
    </location>
</feature>
<dbReference type="InterPro" id="IPR001683">
    <property type="entry name" value="PX_dom"/>
</dbReference>
<feature type="domain" description="PX" evidence="4">
    <location>
        <begin position="567"/>
        <end position="683"/>
    </location>
</feature>
<feature type="compositionally biased region" description="Low complexity" evidence="2">
    <location>
        <begin position="954"/>
        <end position="969"/>
    </location>
</feature>
<feature type="compositionally biased region" description="Polar residues" evidence="2">
    <location>
        <begin position="921"/>
        <end position="948"/>
    </location>
</feature>
<accession>A0AAD5RIV2</accession>
<proteinExistence type="inferred from homology"/>
<dbReference type="Pfam" id="PF08628">
    <property type="entry name" value="Nexin_C"/>
    <property type="match status" value="1"/>
</dbReference>
<dbReference type="Gene3D" id="3.30.1520.10">
    <property type="entry name" value="Phox-like domain"/>
    <property type="match status" value="1"/>
</dbReference>
<feature type="region of interest" description="Disordered" evidence="2">
    <location>
        <begin position="1"/>
        <end position="56"/>
    </location>
</feature>
<dbReference type="Pfam" id="PF02194">
    <property type="entry name" value="PXA"/>
    <property type="match status" value="1"/>
</dbReference>
<dbReference type="EMBL" id="JAKWBI020000444">
    <property type="protein sequence ID" value="KAJ2894942.1"/>
    <property type="molecule type" value="Genomic_DNA"/>
</dbReference>
<dbReference type="PANTHER" id="PTHR22775:SF47">
    <property type="entry name" value="MEIOTICALLY UP-REGULATED GENE 122 PROTEIN"/>
    <property type="match status" value="1"/>
</dbReference>
<dbReference type="PROSITE" id="PS50195">
    <property type="entry name" value="PX"/>
    <property type="match status" value="1"/>
</dbReference>
<dbReference type="CDD" id="cd06093">
    <property type="entry name" value="PX_domain"/>
    <property type="match status" value="1"/>
</dbReference>
<dbReference type="AlphaFoldDB" id="A0AAD5RIV2"/>
<feature type="compositionally biased region" description="Polar residues" evidence="2">
    <location>
        <begin position="446"/>
        <end position="458"/>
    </location>
</feature>
<feature type="compositionally biased region" description="Polar residues" evidence="2">
    <location>
        <begin position="844"/>
        <end position="865"/>
    </location>
</feature>
<dbReference type="GO" id="GO:0035091">
    <property type="term" value="F:phosphatidylinositol binding"/>
    <property type="evidence" value="ECO:0007669"/>
    <property type="project" value="InterPro"/>
</dbReference>
<evidence type="ECO:0000259" key="5">
    <source>
        <dbReference type="PROSITE" id="PS51207"/>
    </source>
</evidence>
<evidence type="ECO:0000313" key="7">
    <source>
        <dbReference type="Proteomes" id="UP001201980"/>
    </source>
</evidence>
<evidence type="ECO:0000259" key="4">
    <source>
        <dbReference type="PROSITE" id="PS50195"/>
    </source>
</evidence>
<keyword evidence="7" id="KW-1185">Reference proteome</keyword>
<dbReference type="SMART" id="SM00313">
    <property type="entry name" value="PXA"/>
    <property type="match status" value="1"/>
</dbReference>
<dbReference type="InterPro" id="IPR003114">
    <property type="entry name" value="Phox_assoc"/>
</dbReference>
<feature type="region of interest" description="Disordered" evidence="2">
    <location>
        <begin position="429"/>
        <end position="490"/>
    </location>
</feature>
<dbReference type="InterPro" id="IPR013937">
    <property type="entry name" value="Sorting_nexin_C"/>
</dbReference>
<feature type="domain" description="PXA" evidence="5">
    <location>
        <begin position="170"/>
        <end position="352"/>
    </location>
</feature>
<protein>
    <recommendedName>
        <fullName evidence="8">PXA domain-containing protein</fullName>
    </recommendedName>
</protein>
<gene>
    <name evidence="6" type="ORF">MKZ38_007083</name>
</gene>
<organism evidence="6 7">
    <name type="scientific">Zalerion maritima</name>
    <dbReference type="NCBI Taxonomy" id="339359"/>
    <lineage>
        <taxon>Eukaryota</taxon>
        <taxon>Fungi</taxon>
        <taxon>Dikarya</taxon>
        <taxon>Ascomycota</taxon>
        <taxon>Pezizomycotina</taxon>
        <taxon>Sordariomycetes</taxon>
        <taxon>Lulworthiomycetidae</taxon>
        <taxon>Lulworthiales</taxon>
        <taxon>Lulworthiaceae</taxon>
        <taxon>Zalerion</taxon>
    </lineage>
</organism>
<keyword evidence="3" id="KW-0812">Transmembrane</keyword>
<feature type="compositionally biased region" description="Basic and acidic residues" evidence="2">
    <location>
        <begin position="31"/>
        <end position="40"/>
    </location>
</feature>
<evidence type="ECO:0000256" key="3">
    <source>
        <dbReference type="SAM" id="Phobius"/>
    </source>
</evidence>
<evidence type="ECO:0008006" key="8">
    <source>
        <dbReference type="Google" id="ProtNLM"/>
    </source>
</evidence>
<comment type="similarity">
    <text evidence="1">Belongs to the sorting nexin family.</text>
</comment>
<feature type="compositionally biased region" description="Low complexity" evidence="2">
    <location>
        <begin position="760"/>
        <end position="772"/>
    </location>
</feature>
<sequence>MSVPNVAPREDNSLSDDNSLAKPEDTSATDEASHNDHADPPEPTETPKSSAPPPAGMTREEIVNAALKFLSNADASTLGAVAAGLAATTYFILGRIGLVLIGAFGGVVLIISWERQNPEVSRAMRGEKGVDVLERLLHLRLEHSTASDGIKLSEEKEDGEQQISSFEDFQPETSEALNGLVDAIIGDYVKWWYTPIVPADKAFPLSCRKTLTNFIVTMSQHISRKRPADAFLDLLMNSSSMVVVFFGELANAFADVPADSDMTAVDAVYNYLASNSDCRLANLLSQKQQANKFRMISEDLLGFLDRSIYDCDPPRVFLREVLAGVILEMTLQTCSKPEWINGWIVYLLEAGEPDFNQAIDVGMQTGTDFGDLDGNVGNVAVAKVGRKSAETERPRHQGHGKKLSRSVEETEEVMAEEAKKLNQMILEEEEKRKRESNGPAIPVPNGKTNSIPRSSQESVAPKEPRDRASTITTTRDSGKHMSDSPAQLSPQGILQPVGHLRSDAPESPISPVSPHTTAPPAQFIPAEEQLGGGFTSFDQFVPQNRLQIPEEEEETRKPPALTLHNAKITIYDDAPNDKGRMRTKPNWDYLVQVEPTSGHYPGWMIVRKYSDFETLHEILRRVATISGASPFIEQHSALPNWKSNTREALRAELERYVRNACGHQALAETEGMKRFFEKSDQGGHARSESKPIFGIETFGKNMLGALTNAPKGAFEGSKAVVGGVTGVFGNIGLGPKKAAPVPTLPTETSNPNPTPSRIMTSTPPSLASAPSSNRNSMPTLPRMDSLAMAGTGSARARDSMDSQRSSIISVQPGRMPQMERQPSHNSQTDGVEHNDSASLKPRTSDTWGSRSPTTAMSSRNHSRASSLGPLRSPSTTSLDGMVMRLPPKPSDMTDDFTYSPVTSEAPSRMDGSGIMSKHESFNSTTFANTAYSSPSRSLASPPKTAQGQHGNGIKGNSENKTTTTNGSTSKPKEKERRQFPPLSEAETRIAVELVFTMINELYTLSSAWNVRRAILMTGKSFLLRPGNPSLLNIQDMIQSSLLSSFSSDSSIANQIRKIRENSLPTEEERKKWPQPMTLDEKEKLRIKARRLLIESGVPTALTGVMGMAATGEAVGRVFDALQIEEVARGLVFGIMLQGVRILTH</sequence>
<dbReference type="Proteomes" id="UP001201980">
    <property type="component" value="Unassembled WGS sequence"/>
</dbReference>
<feature type="region of interest" description="Disordered" evidence="2">
    <location>
        <begin position="385"/>
        <end position="414"/>
    </location>
</feature>
<dbReference type="PANTHER" id="PTHR22775">
    <property type="entry name" value="SORTING NEXIN"/>
    <property type="match status" value="1"/>
</dbReference>
<reference evidence="6" key="1">
    <citation type="submission" date="2022-07" db="EMBL/GenBank/DDBJ databases">
        <title>Draft genome sequence of Zalerion maritima ATCC 34329, a (micro)plastics degrading marine fungus.</title>
        <authorList>
            <person name="Paco A."/>
            <person name="Goncalves M.F.M."/>
            <person name="Rocha-Santos T.A.P."/>
            <person name="Alves A."/>
        </authorList>
    </citation>
    <scope>NUCLEOTIDE SEQUENCE</scope>
    <source>
        <strain evidence="6">ATCC 34329</strain>
    </source>
</reference>
<feature type="region of interest" description="Disordered" evidence="2">
    <location>
        <begin position="809"/>
        <end position="983"/>
    </location>
</feature>
<dbReference type="PROSITE" id="PS51207">
    <property type="entry name" value="PXA"/>
    <property type="match status" value="1"/>
</dbReference>
<dbReference type="FunFam" id="3.30.1520.10:FF:000065">
    <property type="entry name" value="PX domain protein (AFU_orthologue AFUA_2G07450)"/>
    <property type="match status" value="1"/>
</dbReference>
<dbReference type="SUPFAM" id="SSF64268">
    <property type="entry name" value="PX domain"/>
    <property type="match status" value="1"/>
</dbReference>
<evidence type="ECO:0000256" key="1">
    <source>
        <dbReference type="ARBA" id="ARBA00010883"/>
    </source>
</evidence>
<feature type="transmembrane region" description="Helical" evidence="3">
    <location>
        <begin position="92"/>
        <end position="113"/>
    </location>
</feature>